<feature type="compositionally biased region" description="Acidic residues" evidence="1">
    <location>
        <begin position="112"/>
        <end position="125"/>
    </location>
</feature>
<name>A0A1Z4F127_9MYCO</name>
<reference evidence="2 3" key="2">
    <citation type="journal article" date="2017" name="Int. J. Syst. Evol. Microbiol.">
        <title>Mycobacterium stephanolepidis sp. nov., a rapidly growing species related to Mycobacterium chelonae, isolated from marine teleost fish, Stephanolepis cirrhifer.</title>
        <authorList>
            <person name="Fukano H."/>
            <person name="Wada S."/>
            <person name="Kurata O."/>
            <person name="Katayama K."/>
            <person name="Fujiwara N."/>
            <person name="Hoshino Y."/>
        </authorList>
    </citation>
    <scope>NUCLEOTIDE SEQUENCE [LARGE SCALE GENOMIC DNA]</scope>
    <source>
        <strain evidence="2 3">NJB0901</strain>
    </source>
</reference>
<proteinExistence type="predicted"/>
<evidence type="ECO:0000313" key="2">
    <source>
        <dbReference type="EMBL" id="BAX98892.1"/>
    </source>
</evidence>
<dbReference type="OrthoDB" id="9997242at2"/>
<protein>
    <submittedName>
        <fullName evidence="2">Uncharacterized protein</fullName>
    </submittedName>
</protein>
<dbReference type="Proteomes" id="UP000217954">
    <property type="component" value="Chromosome"/>
</dbReference>
<evidence type="ECO:0000313" key="3">
    <source>
        <dbReference type="Proteomes" id="UP000217954"/>
    </source>
</evidence>
<dbReference type="KEGG" id="mste:MSTE_03592"/>
<feature type="compositionally biased region" description="Basic and acidic residues" evidence="1">
    <location>
        <begin position="1"/>
        <end position="11"/>
    </location>
</feature>
<keyword evidence="3" id="KW-1185">Reference proteome</keyword>
<dbReference type="RefSeq" id="WP_096503170.1">
    <property type="nucleotide sequence ID" value="NZ_AP018165.1"/>
</dbReference>
<organism evidence="2 3">
    <name type="scientific">[Mycobacterium] stephanolepidis</name>
    <dbReference type="NCBI Taxonomy" id="1520670"/>
    <lineage>
        <taxon>Bacteria</taxon>
        <taxon>Bacillati</taxon>
        <taxon>Actinomycetota</taxon>
        <taxon>Actinomycetes</taxon>
        <taxon>Mycobacteriales</taxon>
        <taxon>Mycobacteriaceae</taxon>
        <taxon>Mycobacteroides</taxon>
    </lineage>
</organism>
<feature type="region of interest" description="Disordered" evidence="1">
    <location>
        <begin position="80"/>
        <end position="125"/>
    </location>
</feature>
<feature type="region of interest" description="Disordered" evidence="1">
    <location>
        <begin position="1"/>
        <end position="20"/>
    </location>
</feature>
<gene>
    <name evidence="2" type="ORF">MSTE_03592</name>
</gene>
<dbReference type="AlphaFoldDB" id="A0A1Z4F127"/>
<accession>A0A1Z4F127</accession>
<dbReference type="EMBL" id="AP018165">
    <property type="protein sequence ID" value="BAX98892.1"/>
    <property type="molecule type" value="Genomic_DNA"/>
</dbReference>
<evidence type="ECO:0000256" key="1">
    <source>
        <dbReference type="SAM" id="MobiDB-lite"/>
    </source>
</evidence>
<reference evidence="3" key="1">
    <citation type="journal article" date="2017" name="Genome Announc.">
        <title>Complete Genome Sequence of Mycobacterium stephanolepidis.</title>
        <authorList>
            <person name="Fukano H."/>
            <person name="Yoshida M."/>
            <person name="Katayama Y."/>
            <person name="Omatsu T."/>
            <person name="Mizutani T."/>
            <person name="Kurata O."/>
            <person name="Wada S."/>
            <person name="Hoshino Y."/>
        </authorList>
    </citation>
    <scope>NUCLEOTIDE SEQUENCE [LARGE SCALE GENOMIC DNA]</scope>
    <source>
        <strain evidence="3">NJB0901</strain>
    </source>
</reference>
<sequence>MGTTTKPKDLKSTNALDDIDDADPQAYIGFRATNIKITNPPDLKEGGTLVIKYRCIESKVVEAADGEMRDKRTLKVEWVGQPGQKPPAGADENQGSMLDVVDGTPVPSAEATGDDADGEGADGEG</sequence>